<dbReference type="PROSITE" id="PS50234">
    <property type="entry name" value="VWFA"/>
    <property type="match status" value="1"/>
</dbReference>
<gene>
    <name evidence="5" type="ORF">DespoDRAFT_03690</name>
</gene>
<dbReference type="RefSeq" id="WP_004075622.1">
    <property type="nucleotide sequence ID" value="NZ_CM001488.1"/>
</dbReference>
<dbReference type="NCBIfam" id="NF041940">
    <property type="entry name" value="choice_anch_X"/>
    <property type="match status" value="1"/>
</dbReference>
<dbReference type="HOGENOM" id="CLU_322318_0_0_7"/>
<comment type="subcellular location">
    <subcellularLocation>
        <location evidence="1">Cytoplasm</location>
    </subcellularLocation>
</comment>
<dbReference type="InterPro" id="IPR036465">
    <property type="entry name" value="vWFA_dom_sf"/>
</dbReference>
<keyword evidence="3" id="KW-0472">Membrane</keyword>
<feature type="transmembrane region" description="Helical" evidence="3">
    <location>
        <begin position="875"/>
        <end position="892"/>
    </location>
</feature>
<evidence type="ECO:0000313" key="6">
    <source>
        <dbReference type="Proteomes" id="UP000005778"/>
    </source>
</evidence>
<proteinExistence type="predicted"/>
<dbReference type="SMART" id="SM00327">
    <property type="entry name" value="VWA"/>
    <property type="match status" value="1"/>
</dbReference>
<dbReference type="Pfam" id="PF15780">
    <property type="entry name" value="ASH"/>
    <property type="match status" value="1"/>
</dbReference>
<dbReference type="AlphaFoldDB" id="I5B7G7"/>
<organism evidence="5 6">
    <name type="scientific">Desulfobacter postgatei 2ac9</name>
    <dbReference type="NCBI Taxonomy" id="879212"/>
    <lineage>
        <taxon>Bacteria</taxon>
        <taxon>Pseudomonadati</taxon>
        <taxon>Thermodesulfobacteriota</taxon>
        <taxon>Desulfobacteria</taxon>
        <taxon>Desulfobacterales</taxon>
        <taxon>Desulfobacteraceae</taxon>
        <taxon>Desulfobacter</taxon>
    </lineage>
</organism>
<dbReference type="InterPro" id="IPR013783">
    <property type="entry name" value="Ig-like_fold"/>
</dbReference>
<accession>I5B7G7</accession>
<evidence type="ECO:0000256" key="1">
    <source>
        <dbReference type="ARBA" id="ARBA00004496"/>
    </source>
</evidence>
<evidence type="ECO:0000256" key="2">
    <source>
        <dbReference type="ARBA" id="ARBA00022490"/>
    </source>
</evidence>
<dbReference type="EMBL" id="CM001488">
    <property type="protein sequence ID" value="EIM65430.1"/>
    <property type="molecule type" value="Genomic_DNA"/>
</dbReference>
<dbReference type="OrthoDB" id="6059150at2"/>
<keyword evidence="2" id="KW-0963">Cytoplasm</keyword>
<reference evidence="5 6" key="2">
    <citation type="submission" date="2012-02" db="EMBL/GenBank/DDBJ databases">
        <title>Improved High-Quality Draft sequence of Desulfobacter postgatei 2ac9.</title>
        <authorList>
            <consortium name="US DOE Joint Genome Institute"/>
            <person name="Lucas S."/>
            <person name="Han J."/>
            <person name="Lapidus A."/>
            <person name="Cheng J.-F."/>
            <person name="Goodwin L."/>
            <person name="Pitluck S."/>
            <person name="Peters L."/>
            <person name="Ovchinnikova G."/>
            <person name="Held B."/>
            <person name="Detter J.C."/>
            <person name="Han C."/>
            <person name="Tapia R."/>
            <person name="Land M."/>
            <person name="Hauser L."/>
            <person name="Kyrpides N."/>
            <person name="Ivanova N."/>
            <person name="Pagani I."/>
            <person name="Orellana R."/>
            <person name="Lovley D."/>
            <person name="Woyke T."/>
        </authorList>
    </citation>
    <scope>NUCLEOTIDE SEQUENCE [LARGE SCALE GENOMIC DNA]</scope>
    <source>
        <strain evidence="5 6">2ac9</strain>
    </source>
</reference>
<dbReference type="GO" id="GO:0005737">
    <property type="term" value="C:cytoplasm"/>
    <property type="evidence" value="ECO:0007669"/>
    <property type="project" value="UniProtKB-SubCell"/>
</dbReference>
<evidence type="ECO:0000313" key="5">
    <source>
        <dbReference type="EMBL" id="EIM65430.1"/>
    </source>
</evidence>
<dbReference type="InterPro" id="IPR002035">
    <property type="entry name" value="VWF_A"/>
</dbReference>
<dbReference type="Gene3D" id="3.40.50.410">
    <property type="entry name" value="von Willebrand factor, type A domain"/>
    <property type="match status" value="1"/>
</dbReference>
<keyword evidence="3" id="KW-0812">Transmembrane</keyword>
<dbReference type="Proteomes" id="UP000005778">
    <property type="component" value="Chromosome"/>
</dbReference>
<dbReference type="Gene3D" id="2.60.40.10">
    <property type="entry name" value="Immunoglobulins"/>
    <property type="match status" value="1"/>
</dbReference>
<protein>
    <recommendedName>
        <fullName evidence="4">VWFA domain-containing protein</fullName>
    </recommendedName>
</protein>
<evidence type="ECO:0000259" key="4">
    <source>
        <dbReference type="PROSITE" id="PS50234"/>
    </source>
</evidence>
<keyword evidence="6" id="KW-1185">Reference proteome</keyword>
<dbReference type="eggNOG" id="COG2304">
    <property type="taxonomic scope" value="Bacteria"/>
</dbReference>
<dbReference type="InterPro" id="IPR031549">
    <property type="entry name" value="ASH"/>
</dbReference>
<keyword evidence="3" id="KW-1133">Transmembrane helix</keyword>
<feature type="domain" description="VWFA" evidence="4">
    <location>
        <begin position="271"/>
        <end position="481"/>
    </location>
</feature>
<sequence length="898" mass="97774">MCKTMRINLFDLNKTTLFWIVLFLLGSYFYSAKVSAQTAITITGTSPNTFNITVPEGVSTRSVRLAGDLSDVVVYVQRTSDPAAERTLTIPSSNNTLIGGGGLSVATLDAVEEIADKVFHLKFALDSPAPAGDVWLIRVSKPSADTRTIYWMEGELNDAFGATYVSDVFAAPSPMEFDSVIVGDTKTLTITVHNRFAQDMTLAVALEYGDRGFSISSSVGSPVTGVSSTDIDISFNPVDASAKTDTLHLTTNDPDTPVLDVILNGTGTTRRIILALDYSGSMSCAYDEPWPCSDALESSRIAQARNALEPFLDDLEIGVSPGTIGAVRVGAVRFGGGPPAVEVEYGLNPINGSHINAMKGALGIPYSGGTGPSTGGTGTRISDGLNQCLTLFGDSNDGVILLMSDGYAEPSGQDPRDTGVLTSIVDKGIPVFSVAFGENGAYVDHELMEDIQEQTNGEFVVFGAGSGESIPADLASIYTKVLDIAFGTETSGDPTVSVEPGDIKEIPLPVGTSDRRIDFVVSWERGTPNLFAVSIIAPDGTEITPDVARETDYVFNREGSFSSVYSVHKDYLRQPGKVGEWKLKVQHQTGENAVLRENGSEFSYSTLILSDLTMDVMFDKKQYFTGDSIRIEAKLTDRGKPVVGADVELNSAKPTVSIGNWFNSNTIDPGEFEILRKKYKLNDAGLRMHSQKAYILSEVKKIEPPLVVMNDTAQRFYDDGTHGDNAANDGIYTYVSSPLTKTGLHTFLIKANGKAAQDYNFQREKRLDHYIKLRPSVKDSNISVAYLETVEGLDYYQVHYQLMDQYKNLPRPDTARYFDFSSMNALNAVEPLQDNLDGTYTQKIKIPKNKEQTITLNFAGVEFTKKIVPQTTIQPLWWVILVIIAVIVIFIIRKLKTA</sequence>
<reference evidence="5 6" key="1">
    <citation type="submission" date="2011-09" db="EMBL/GenBank/DDBJ databases">
        <authorList>
            <consortium name="US DOE Joint Genome Institute (JGI-PGF)"/>
            <person name="Lucas S."/>
            <person name="Han J."/>
            <person name="Lapidus A."/>
            <person name="Cheng J.-F."/>
            <person name="Goodwin L."/>
            <person name="Pitluck S."/>
            <person name="Peters L."/>
            <person name="Land M.L."/>
            <person name="Hauser L."/>
            <person name="Orellana R."/>
            <person name="Lovley D."/>
            <person name="Woyke T.J."/>
        </authorList>
    </citation>
    <scope>NUCLEOTIDE SEQUENCE [LARGE SCALE GENOMIC DNA]</scope>
    <source>
        <strain evidence="5 6">2ac9</strain>
    </source>
</reference>
<dbReference type="STRING" id="879212.DespoDRAFT_03690"/>
<name>I5B7G7_9BACT</name>
<dbReference type="SUPFAM" id="SSF53300">
    <property type="entry name" value="vWA-like"/>
    <property type="match status" value="1"/>
</dbReference>
<evidence type="ECO:0000256" key="3">
    <source>
        <dbReference type="SAM" id="Phobius"/>
    </source>
</evidence>
<dbReference type="CDD" id="cd00198">
    <property type="entry name" value="vWFA"/>
    <property type="match status" value="1"/>
</dbReference>